<dbReference type="InterPro" id="IPR043605">
    <property type="entry name" value="DUF883_C"/>
</dbReference>
<dbReference type="KEGG" id="rpi:Rpic_0703"/>
<dbReference type="EMBL" id="CP001068">
    <property type="protein sequence ID" value="ACD25854.1"/>
    <property type="molecule type" value="Genomic_DNA"/>
</dbReference>
<evidence type="ECO:0000256" key="7">
    <source>
        <dbReference type="ARBA" id="ARBA00023136"/>
    </source>
</evidence>
<evidence type="ECO:0008006" key="11">
    <source>
        <dbReference type="Google" id="ProtNLM"/>
    </source>
</evidence>
<evidence type="ECO:0000256" key="5">
    <source>
        <dbReference type="ARBA" id="ARBA00022692"/>
    </source>
</evidence>
<evidence type="ECO:0000259" key="9">
    <source>
        <dbReference type="Pfam" id="PF19029"/>
    </source>
</evidence>
<dbReference type="Pfam" id="PF19029">
    <property type="entry name" value="DUF883_C"/>
    <property type="match status" value="1"/>
</dbReference>
<dbReference type="Pfam" id="PF05957">
    <property type="entry name" value="DUF883"/>
    <property type="match status" value="1"/>
</dbReference>
<protein>
    <recommendedName>
        <fullName evidence="11">DUF883 domain-containing protein</fullName>
    </recommendedName>
</protein>
<dbReference type="HOGENOM" id="CLU_132623_0_2_4"/>
<dbReference type="STRING" id="402626.Rpic_0703"/>
<organism evidence="10">
    <name type="scientific">Ralstonia pickettii (strain 12J)</name>
    <dbReference type="NCBI Taxonomy" id="402626"/>
    <lineage>
        <taxon>Bacteria</taxon>
        <taxon>Pseudomonadati</taxon>
        <taxon>Pseudomonadota</taxon>
        <taxon>Betaproteobacteria</taxon>
        <taxon>Burkholderiales</taxon>
        <taxon>Burkholderiaceae</taxon>
        <taxon>Ralstonia</taxon>
    </lineage>
</organism>
<keyword evidence="7" id="KW-0472">Membrane</keyword>
<evidence type="ECO:0000256" key="1">
    <source>
        <dbReference type="ARBA" id="ARBA00004377"/>
    </source>
</evidence>
<keyword evidence="4" id="KW-0997">Cell inner membrane</keyword>
<gene>
    <name evidence="10" type="ordered locus">Rpic_0703</name>
</gene>
<evidence type="ECO:0000259" key="8">
    <source>
        <dbReference type="Pfam" id="PF05957"/>
    </source>
</evidence>
<evidence type="ECO:0000256" key="4">
    <source>
        <dbReference type="ARBA" id="ARBA00022519"/>
    </source>
</evidence>
<evidence type="ECO:0000256" key="3">
    <source>
        <dbReference type="ARBA" id="ARBA00022475"/>
    </source>
</evidence>
<dbReference type="GO" id="GO:0005886">
    <property type="term" value="C:plasma membrane"/>
    <property type="evidence" value="ECO:0007669"/>
    <property type="project" value="UniProtKB-SubCell"/>
</dbReference>
<keyword evidence="5" id="KW-0812">Transmembrane</keyword>
<dbReference type="InterPro" id="IPR010279">
    <property type="entry name" value="YqjD/ElaB"/>
</dbReference>
<evidence type="ECO:0000256" key="2">
    <source>
        <dbReference type="ARBA" id="ARBA00010423"/>
    </source>
</evidence>
<proteinExistence type="inferred from homology"/>
<sequence>MLANKRVDILTIELPPVTEDPTMTNTSPNLADSVNKEKLMTDVKTVLSDAETLLKQAASTSGEKAAELRERGMGMLRQAKEKAQDLQDAVVHKSKAAARATDDYVHDHPWQAVGVAAGVGLLIGLLLNRK</sequence>
<reference evidence="10" key="1">
    <citation type="submission" date="2008-05" db="EMBL/GenBank/DDBJ databases">
        <title>Complete sequence of chromosome1 of Ralstonia pickettii 12J.</title>
        <authorList>
            <consortium name="US DOE Joint Genome Institute"/>
            <person name="Lucas S."/>
            <person name="Copeland A."/>
            <person name="Lapidus A."/>
            <person name="Glavina del Rio T."/>
            <person name="Dalin E."/>
            <person name="Tice H."/>
            <person name="Bruce D."/>
            <person name="Goodwin L."/>
            <person name="Pitluck S."/>
            <person name="Meincke L."/>
            <person name="Brettin T."/>
            <person name="Detter J.C."/>
            <person name="Han C."/>
            <person name="Kuske C.R."/>
            <person name="Schmutz J."/>
            <person name="Larimer F."/>
            <person name="Land M."/>
            <person name="Hauser L."/>
            <person name="Kyrpides N."/>
            <person name="Mikhailova N."/>
            <person name="Marsh T."/>
            <person name="Richardson P."/>
        </authorList>
    </citation>
    <scope>NUCLEOTIDE SEQUENCE</scope>
    <source>
        <strain evidence="10">12J</strain>
    </source>
</reference>
<comment type="subcellular location">
    <subcellularLocation>
        <location evidence="1">Cell inner membrane</location>
        <topology evidence="1">Single-pass membrane protein</topology>
    </subcellularLocation>
</comment>
<dbReference type="GO" id="GO:0043022">
    <property type="term" value="F:ribosome binding"/>
    <property type="evidence" value="ECO:0007669"/>
    <property type="project" value="InterPro"/>
</dbReference>
<feature type="domain" description="DUF883" evidence="8">
    <location>
        <begin position="37"/>
        <end position="89"/>
    </location>
</feature>
<keyword evidence="3" id="KW-1003">Cell membrane</keyword>
<dbReference type="PANTHER" id="PTHR35893">
    <property type="entry name" value="INNER MEMBRANE PROTEIN-RELATED"/>
    <property type="match status" value="1"/>
</dbReference>
<dbReference type="eggNOG" id="COG4575">
    <property type="taxonomic scope" value="Bacteria"/>
</dbReference>
<evidence type="ECO:0000313" key="10">
    <source>
        <dbReference type="EMBL" id="ACD25854.1"/>
    </source>
</evidence>
<comment type="similarity">
    <text evidence="2">Belongs to the ElaB/YgaM/YqjD family.</text>
</comment>
<feature type="domain" description="DUF883" evidence="9">
    <location>
        <begin position="101"/>
        <end position="130"/>
    </location>
</feature>
<accession>B2U7J2</accession>
<keyword evidence="6" id="KW-1133">Transmembrane helix</keyword>
<evidence type="ECO:0000256" key="6">
    <source>
        <dbReference type="ARBA" id="ARBA00022989"/>
    </source>
</evidence>
<dbReference type="InterPro" id="IPR043604">
    <property type="entry name" value="DUF883_N"/>
</dbReference>
<name>B2U7J2_RALPJ</name>
<dbReference type="PANTHER" id="PTHR35893:SF3">
    <property type="entry name" value="INNER MEMBRANE PROTEIN"/>
    <property type="match status" value="1"/>
</dbReference>
<dbReference type="AlphaFoldDB" id="B2U7J2"/>